<dbReference type="WBParaSite" id="HDID_0000093601-mRNA-1">
    <property type="protein sequence ID" value="HDID_0000093601-mRNA-1"/>
    <property type="gene ID" value="HDID_0000093601"/>
</dbReference>
<dbReference type="STRING" id="6216.A0A0R3S9K3"/>
<dbReference type="SMART" id="SM00582">
    <property type="entry name" value="RPR"/>
    <property type="match status" value="1"/>
</dbReference>
<evidence type="ECO:0000313" key="4">
    <source>
        <dbReference type="EMBL" id="VUZ49379.1"/>
    </source>
</evidence>
<dbReference type="InterPro" id="IPR057242">
    <property type="entry name" value="PCFS4-like"/>
</dbReference>
<dbReference type="GO" id="GO:0006369">
    <property type="term" value="P:termination of RNA polymerase II transcription"/>
    <property type="evidence" value="ECO:0007669"/>
    <property type="project" value="InterPro"/>
</dbReference>
<dbReference type="Proteomes" id="UP000274504">
    <property type="component" value="Unassembled WGS sequence"/>
</dbReference>
<dbReference type="InterPro" id="IPR047415">
    <property type="entry name" value="Pcf11_CID"/>
</dbReference>
<dbReference type="PROSITE" id="PS51391">
    <property type="entry name" value="CID"/>
    <property type="match status" value="1"/>
</dbReference>
<dbReference type="InterPro" id="IPR045154">
    <property type="entry name" value="PCF11-like"/>
</dbReference>
<feature type="region of interest" description="Disordered" evidence="1">
    <location>
        <begin position="247"/>
        <end position="353"/>
    </location>
</feature>
<dbReference type="GO" id="GO:0000993">
    <property type="term" value="F:RNA polymerase II complex binding"/>
    <property type="evidence" value="ECO:0007669"/>
    <property type="project" value="InterPro"/>
</dbReference>
<dbReference type="EMBL" id="UYSG01000144">
    <property type="protein sequence ID" value="VDL18398.1"/>
    <property type="molecule type" value="Genomic_DNA"/>
</dbReference>
<proteinExistence type="predicted"/>
<evidence type="ECO:0000313" key="5">
    <source>
        <dbReference type="Proteomes" id="UP000274504"/>
    </source>
</evidence>
<gene>
    <name evidence="3" type="ORF">HDID_LOCUS937</name>
    <name evidence="4" type="ORF">WMSIL1_LOCUS8584</name>
</gene>
<dbReference type="OrthoDB" id="343582at2759"/>
<keyword evidence="6" id="KW-1185">Reference proteome</keyword>
<feature type="compositionally biased region" description="Polar residues" evidence="1">
    <location>
        <begin position="289"/>
        <end position="311"/>
    </location>
</feature>
<feature type="region of interest" description="Disordered" evidence="1">
    <location>
        <begin position="151"/>
        <end position="208"/>
    </location>
</feature>
<dbReference type="GO" id="GO:0031124">
    <property type="term" value="P:mRNA 3'-end processing"/>
    <property type="evidence" value="ECO:0007669"/>
    <property type="project" value="InterPro"/>
</dbReference>
<dbReference type="GO" id="GO:0005849">
    <property type="term" value="C:mRNA cleavage factor complex"/>
    <property type="evidence" value="ECO:0007669"/>
    <property type="project" value="TreeGrafter"/>
</dbReference>
<sequence length="1017" mass="113047">MSDAEQILRIYRHSLDGLKENDKNKINRLTLLAKDHIQIPGFPQKVVEATVRHVYEIPAVFKLLGLYVIDSIVKNVDVPYRKLFTDPIVPLFVHSFQMIREEVTRKRLFNLRTTWKDIFPYPKMHSLDLAVQELDPAWPLIPKDDGLSEHRLPSVPKLPSAKVNKPIPTSSASQSLNPVISESRDPRLCKKRKPSPESSSTVTGGQFLIDRDGNHKMELIARKHGRFEEEVERQESKKAKALFSVKDQDMRSVPSSSSVSSTVASRVSDTDKSKRLDVDMRLGGLLKPPTTNSSVSPRSQGFDIHSSSASNGVDAVSRLPPASSFENIPPRNTPPPPSFNQPSMRPLNPMPGPPAMPPHFRMMGPQMGPYRMSPDRMMPPEMPPQMLPPPPHPNMPPGGYNRPPHRGPQISGPDWSVEIDGLNHMIQIGIDPRMLFRASNPKPERQITIDGYRYRLLLDRIQPLIQFGDNFYAVRFRCENMAFIIDHQRIVVPGTGFTRVRLLGRDRLVYLGGPGHELVIDGRPHTIPFNTKYSTINIDQQTVPVMYDCEFPNGLNVLPPIPRQILDWAYRGLFGSPNNLHLAPKNPLFELEKQMENRPTDAMGPGNLQYQQQMMTNPMNSEEPKSEIKTEVVPPPTSVAHNVPLPVSVDDLLNKLVASGVFKKPEVLPDIKDYSWEKFRRVYVAEVDALYSGFQCLQCGLRFASEDDPAFVAHLDYHYMKNSTENQGRRSRKYYQPASNWLSYGLMEHANNPDTNEVKEYRCPAFADEKLNECAVCGDKFDKIFDRQEGEWMLLGAIIEDGKAYHPICREDAGKQFPVAVDTLTWQSVGVEEDKNLASVEDETAMSGSVSPAHLLSVSIKSEPDIIESKNGIETLNFSSSSGNLDEIDPQKSRLSEVGLGVYEKSGEEVRVEPAKMSPETLPPPSSSFLSGGESEVSVNLGLVRNSPLVSIPGLSPTNSTEGGEENAGVETSALEDGGNGGGQSVGNGDPLVTSDTISSNPLAALEAVLGRKIVLP</sequence>
<dbReference type="GO" id="GO:0003729">
    <property type="term" value="F:mRNA binding"/>
    <property type="evidence" value="ECO:0007669"/>
    <property type="project" value="InterPro"/>
</dbReference>
<dbReference type="SUPFAM" id="SSF48464">
    <property type="entry name" value="ENTH/VHS domain"/>
    <property type="match status" value="1"/>
</dbReference>
<dbReference type="GO" id="GO:0005737">
    <property type="term" value="C:cytoplasm"/>
    <property type="evidence" value="ECO:0007669"/>
    <property type="project" value="TreeGrafter"/>
</dbReference>
<evidence type="ECO:0000259" key="2">
    <source>
        <dbReference type="PROSITE" id="PS51391"/>
    </source>
</evidence>
<dbReference type="PANTHER" id="PTHR15921">
    <property type="entry name" value="PRE-MRNA CLEAVAGE COMPLEX II"/>
    <property type="match status" value="1"/>
</dbReference>
<feature type="compositionally biased region" description="Basic and acidic residues" evidence="1">
    <location>
        <begin position="268"/>
        <end position="280"/>
    </location>
</feature>
<feature type="compositionally biased region" description="Low complexity" evidence="1">
    <location>
        <begin position="252"/>
        <end position="267"/>
    </location>
</feature>
<evidence type="ECO:0000313" key="7">
    <source>
        <dbReference type="WBParaSite" id="HDID_0000093601-mRNA-1"/>
    </source>
</evidence>
<protein>
    <submittedName>
        <fullName evidence="7">CID domain-containing protein</fullName>
    </submittedName>
</protein>
<name>A0A0R3S9K3_HYMDI</name>
<organism evidence="7">
    <name type="scientific">Hymenolepis diminuta</name>
    <name type="common">Rat tapeworm</name>
    <dbReference type="NCBI Taxonomy" id="6216"/>
    <lineage>
        <taxon>Eukaryota</taxon>
        <taxon>Metazoa</taxon>
        <taxon>Spiralia</taxon>
        <taxon>Lophotrochozoa</taxon>
        <taxon>Platyhelminthes</taxon>
        <taxon>Cestoda</taxon>
        <taxon>Eucestoda</taxon>
        <taxon>Cyclophyllidea</taxon>
        <taxon>Hymenolepididae</taxon>
        <taxon>Hymenolepis</taxon>
    </lineage>
</organism>
<dbReference type="AlphaFoldDB" id="A0A0R3S9K3"/>
<feature type="region of interest" description="Disordered" evidence="1">
    <location>
        <begin position="952"/>
        <end position="994"/>
    </location>
</feature>
<reference evidence="4 6" key="3">
    <citation type="submission" date="2019-07" db="EMBL/GenBank/DDBJ databases">
        <authorList>
            <person name="Jastrzebski P J."/>
            <person name="Paukszto L."/>
            <person name="Jastrzebski P J."/>
        </authorList>
    </citation>
    <scope>NUCLEOTIDE SEQUENCE [LARGE SCALE GENOMIC DNA]</scope>
    <source>
        <strain evidence="4 6">WMS-il1</strain>
    </source>
</reference>
<evidence type="ECO:0000313" key="3">
    <source>
        <dbReference type="EMBL" id="VDL18398.1"/>
    </source>
</evidence>
<feature type="compositionally biased region" description="Polar residues" evidence="1">
    <location>
        <begin position="167"/>
        <end position="180"/>
    </location>
</feature>
<dbReference type="EMBL" id="CABIJS010000333">
    <property type="protein sequence ID" value="VUZ49379.1"/>
    <property type="molecule type" value="Genomic_DNA"/>
</dbReference>
<dbReference type="Gene3D" id="1.25.40.90">
    <property type="match status" value="1"/>
</dbReference>
<dbReference type="Proteomes" id="UP000321570">
    <property type="component" value="Unassembled WGS sequence"/>
</dbReference>
<dbReference type="CDD" id="cd16982">
    <property type="entry name" value="CID_Pcf11"/>
    <property type="match status" value="1"/>
</dbReference>
<dbReference type="PANTHER" id="PTHR15921:SF3">
    <property type="entry name" value="PRE-MRNA CLEAVAGE COMPLEX 2 PROTEIN PCF11"/>
    <property type="match status" value="1"/>
</dbReference>
<feature type="region of interest" description="Disordered" evidence="1">
    <location>
        <begin position="909"/>
        <end position="933"/>
    </location>
</feature>
<dbReference type="InterPro" id="IPR006569">
    <property type="entry name" value="CID_dom"/>
</dbReference>
<reference evidence="3 5" key="2">
    <citation type="submission" date="2018-11" db="EMBL/GenBank/DDBJ databases">
        <authorList>
            <consortium name="Pathogen Informatics"/>
        </authorList>
    </citation>
    <scope>NUCLEOTIDE SEQUENCE [LARGE SCALE GENOMIC DNA]</scope>
</reference>
<feature type="domain" description="CID" evidence="2">
    <location>
        <begin position="3"/>
        <end position="135"/>
    </location>
</feature>
<dbReference type="Pfam" id="PF23228">
    <property type="entry name" value="zf_PCFS4"/>
    <property type="match status" value="1"/>
</dbReference>
<reference evidence="7" key="1">
    <citation type="submission" date="2017-02" db="UniProtKB">
        <authorList>
            <consortium name="WormBaseParasite"/>
        </authorList>
    </citation>
    <scope>IDENTIFICATION</scope>
</reference>
<evidence type="ECO:0000313" key="6">
    <source>
        <dbReference type="Proteomes" id="UP000321570"/>
    </source>
</evidence>
<dbReference type="Pfam" id="PF04818">
    <property type="entry name" value="CID"/>
    <property type="match status" value="1"/>
</dbReference>
<dbReference type="InterPro" id="IPR008942">
    <property type="entry name" value="ENTH_VHS"/>
</dbReference>
<accession>A0A0R3S9K3</accession>
<evidence type="ECO:0000256" key="1">
    <source>
        <dbReference type="SAM" id="MobiDB-lite"/>
    </source>
</evidence>